<dbReference type="PANTHER" id="PTHR10625">
    <property type="entry name" value="HISTONE DEACETYLASE HDAC1-RELATED"/>
    <property type="match status" value="1"/>
</dbReference>
<organism evidence="23">
    <name type="scientific">Cyprideis torosa</name>
    <dbReference type="NCBI Taxonomy" id="163714"/>
    <lineage>
        <taxon>Eukaryota</taxon>
        <taxon>Metazoa</taxon>
        <taxon>Ecdysozoa</taxon>
        <taxon>Arthropoda</taxon>
        <taxon>Crustacea</taxon>
        <taxon>Oligostraca</taxon>
        <taxon>Ostracoda</taxon>
        <taxon>Podocopa</taxon>
        <taxon>Podocopida</taxon>
        <taxon>Cytherocopina</taxon>
        <taxon>Cytheroidea</taxon>
        <taxon>Cytherideidae</taxon>
        <taxon>Cyprideis</taxon>
    </lineage>
</organism>
<dbReference type="Gene3D" id="3.30.300.130">
    <property type="entry name" value="Fe-S cluster assembly (FSCA)"/>
    <property type="match status" value="1"/>
</dbReference>
<comment type="subcellular location">
    <subcellularLocation>
        <location evidence="3">Chromosome</location>
    </subcellularLocation>
    <subcellularLocation>
        <location evidence="4">Cytoplasm</location>
    </subcellularLocation>
    <subcellularLocation>
        <location evidence="2">Nucleus</location>
    </subcellularLocation>
</comment>
<keyword evidence="7" id="KW-0158">Chromosome</keyword>
<dbReference type="Gene3D" id="3.40.800.20">
    <property type="entry name" value="Histone deacetylase domain"/>
    <property type="match status" value="1"/>
</dbReference>
<keyword evidence="12" id="KW-0156">Chromatin regulator</keyword>
<accession>A0A7R8WDK6</accession>
<keyword evidence="13" id="KW-0805">Transcription regulation</keyword>
<dbReference type="InterPro" id="IPR000286">
    <property type="entry name" value="HDACs"/>
</dbReference>
<evidence type="ECO:0000256" key="8">
    <source>
        <dbReference type="ARBA" id="ARBA00022490"/>
    </source>
</evidence>
<evidence type="ECO:0000256" key="16">
    <source>
        <dbReference type="ARBA" id="ARBA00040347"/>
    </source>
</evidence>
<evidence type="ECO:0000256" key="6">
    <source>
        <dbReference type="ARBA" id="ARBA00012111"/>
    </source>
</evidence>
<evidence type="ECO:0000256" key="1">
    <source>
        <dbReference type="ARBA" id="ARBA00001968"/>
    </source>
</evidence>
<dbReference type="InterPro" id="IPR037138">
    <property type="entry name" value="His_deacetylse_dom_sf"/>
</dbReference>
<evidence type="ECO:0000256" key="18">
    <source>
        <dbReference type="ARBA" id="ARBA00042783"/>
    </source>
</evidence>
<sequence>MTVSSEGFSENGRSDVETAEVDSRVGYVFSKPMTKALNRYEAVKDRFGMVHSLIKGCGLLSKLKVIEPVQATSVNLKVFHLDEYVEFLMHPNVATYVEQAEDTVTYGLGYDCPVFRGFADTLLWAAGGTLSAARALSSGSVDISIFWGGGWHHALRNQAAGFCYINDVVLGIQQLKKKFPRVLYLDLDVHHGDGVESAFVYSRQVVTLSFHLHEVGFYPGSGSLGDKGLGRGKGYTFNVPLRRNISDENYVSVVRAVAERVKEVYQPKALVVQCGADTIIGDRLGGFNLTPAAICKCVSLFKSWKLPMLVLGGGGYHLTNTARTWAAVSHVLLDLPVPSDVPDHKYMVKYSPTFEMNVYPGMQRDRNSPDYVNSLLEEVNKQVKGIRLVQSVVAVEGTLRDEEYASVGADMDALNRSHAKWDDPQTLQYLEGPKRRFLLTVQSVEAFQELKKHLQKVLSRGMIPSKGTLSDQDRLNLVLKVTTFSELLEYIGNLVPVTWRDLPEVTDTTITTVATDDSYLFSEREEWMAYTAEELKVRIFEFLRDIRDPERPSTLEELDVISEDSIHVDQLSNSRPVFRICVTFHPTIPQCSLATLIGLCIRQKLCQELNGIAFKLDIKVEEGSHLSADDVTKQINDKERVAAALENPNLRKMVDSCIQLD</sequence>
<dbReference type="GO" id="GO:0005737">
    <property type="term" value="C:cytoplasm"/>
    <property type="evidence" value="ECO:0007669"/>
    <property type="project" value="UniProtKB-SubCell"/>
</dbReference>
<dbReference type="PANTHER" id="PTHR10625:SF14">
    <property type="entry name" value="HISTONE DEACETYLASE 8"/>
    <property type="match status" value="1"/>
</dbReference>
<evidence type="ECO:0000256" key="21">
    <source>
        <dbReference type="ARBA" id="ARBA00049416"/>
    </source>
</evidence>
<dbReference type="GO" id="GO:0031507">
    <property type="term" value="P:heterochromatin formation"/>
    <property type="evidence" value="ECO:0007669"/>
    <property type="project" value="TreeGrafter"/>
</dbReference>
<dbReference type="GO" id="GO:0046872">
    <property type="term" value="F:metal ion binding"/>
    <property type="evidence" value="ECO:0007669"/>
    <property type="project" value="UniProtKB-KW"/>
</dbReference>
<evidence type="ECO:0000256" key="13">
    <source>
        <dbReference type="ARBA" id="ARBA00023015"/>
    </source>
</evidence>
<evidence type="ECO:0000256" key="10">
    <source>
        <dbReference type="ARBA" id="ARBA00022723"/>
    </source>
</evidence>
<dbReference type="EMBL" id="OB661818">
    <property type="protein sequence ID" value="CAD7229019.1"/>
    <property type="molecule type" value="Genomic_DNA"/>
</dbReference>
<evidence type="ECO:0000256" key="3">
    <source>
        <dbReference type="ARBA" id="ARBA00004286"/>
    </source>
</evidence>
<keyword evidence="9" id="KW-0678">Repressor</keyword>
<dbReference type="InterPro" id="IPR023801">
    <property type="entry name" value="His_deacetylse_dom"/>
</dbReference>
<evidence type="ECO:0000256" key="7">
    <source>
        <dbReference type="ARBA" id="ARBA00022454"/>
    </source>
</evidence>
<dbReference type="InterPro" id="IPR023696">
    <property type="entry name" value="Ureohydrolase_dom_sf"/>
</dbReference>
<evidence type="ECO:0000256" key="15">
    <source>
        <dbReference type="ARBA" id="ARBA00023242"/>
    </source>
</evidence>
<comment type="catalytic activity">
    <reaction evidence="21">
        <text>N(6)-acetyl-L-lysyl-[histone] + H2O = L-lysyl-[histone] + acetate</text>
        <dbReference type="Rhea" id="RHEA:58196"/>
        <dbReference type="Rhea" id="RHEA-COMP:9845"/>
        <dbReference type="Rhea" id="RHEA-COMP:11338"/>
        <dbReference type="ChEBI" id="CHEBI:15377"/>
        <dbReference type="ChEBI" id="CHEBI:29969"/>
        <dbReference type="ChEBI" id="CHEBI:30089"/>
        <dbReference type="ChEBI" id="CHEBI:61930"/>
        <dbReference type="EC" id="3.5.1.98"/>
    </reaction>
    <physiologicalReaction direction="left-to-right" evidence="21">
        <dbReference type="Rhea" id="RHEA:58197"/>
    </physiologicalReaction>
</comment>
<comment type="catalytic activity">
    <reaction evidence="19">
        <text>N(6)-acetyl-L-lysyl-[protein] + H2O = L-lysyl-[protein] + acetate</text>
        <dbReference type="Rhea" id="RHEA:58108"/>
        <dbReference type="Rhea" id="RHEA-COMP:9752"/>
        <dbReference type="Rhea" id="RHEA-COMP:10731"/>
        <dbReference type="ChEBI" id="CHEBI:15377"/>
        <dbReference type="ChEBI" id="CHEBI:29969"/>
        <dbReference type="ChEBI" id="CHEBI:30089"/>
        <dbReference type="ChEBI" id="CHEBI:61930"/>
    </reaction>
    <physiologicalReaction direction="left-to-right" evidence="19">
        <dbReference type="Rhea" id="RHEA:58109"/>
    </physiologicalReaction>
</comment>
<dbReference type="OrthoDB" id="73273at2759"/>
<dbReference type="AlphaFoldDB" id="A0A7R8WDK6"/>
<comment type="cofactor">
    <cofactor evidence="1">
        <name>a divalent metal cation</name>
        <dbReference type="ChEBI" id="CHEBI:60240"/>
    </cofactor>
</comment>
<comment type="catalytic activity">
    <reaction evidence="20">
        <text>N(6)-(2E)-butenoyl-L-lysyl-[protein] + H2O = (2E)-2-butenoate + L-lysyl-[protein]</text>
        <dbReference type="Rhea" id="RHEA:69172"/>
        <dbReference type="Rhea" id="RHEA-COMP:9752"/>
        <dbReference type="Rhea" id="RHEA-COMP:13707"/>
        <dbReference type="ChEBI" id="CHEBI:15377"/>
        <dbReference type="ChEBI" id="CHEBI:29969"/>
        <dbReference type="ChEBI" id="CHEBI:35899"/>
        <dbReference type="ChEBI" id="CHEBI:137954"/>
    </reaction>
    <physiologicalReaction direction="left-to-right" evidence="20">
        <dbReference type="Rhea" id="RHEA:69173"/>
    </physiologicalReaction>
</comment>
<evidence type="ECO:0000256" key="12">
    <source>
        <dbReference type="ARBA" id="ARBA00022853"/>
    </source>
</evidence>
<evidence type="ECO:0000313" key="23">
    <source>
        <dbReference type="EMBL" id="CAD7229019.1"/>
    </source>
</evidence>
<dbReference type="SUPFAM" id="SSF52768">
    <property type="entry name" value="Arginase/deacetylase"/>
    <property type="match status" value="1"/>
</dbReference>
<evidence type="ECO:0000256" key="14">
    <source>
        <dbReference type="ARBA" id="ARBA00023163"/>
    </source>
</evidence>
<evidence type="ECO:0000256" key="20">
    <source>
        <dbReference type="ARBA" id="ARBA00049193"/>
    </source>
</evidence>
<keyword evidence="14" id="KW-0804">Transcription</keyword>
<keyword evidence="11" id="KW-0378">Hydrolase</keyword>
<evidence type="ECO:0000256" key="5">
    <source>
        <dbReference type="ARBA" id="ARBA00006457"/>
    </source>
</evidence>
<keyword evidence="10" id="KW-0479">Metal-binding</keyword>
<proteinExistence type="inferred from homology"/>
<evidence type="ECO:0000256" key="2">
    <source>
        <dbReference type="ARBA" id="ARBA00004123"/>
    </source>
</evidence>
<dbReference type="GO" id="GO:0005694">
    <property type="term" value="C:chromosome"/>
    <property type="evidence" value="ECO:0007669"/>
    <property type="project" value="UniProtKB-SubCell"/>
</dbReference>
<keyword evidence="8" id="KW-0963">Cytoplasm</keyword>
<keyword evidence="15" id="KW-0539">Nucleus</keyword>
<dbReference type="PRINTS" id="PR01271">
    <property type="entry name" value="HISDACETLASE"/>
</dbReference>
<gene>
    <name evidence="23" type="ORF">CTOB1V02_LOCUS6892</name>
</gene>
<protein>
    <recommendedName>
        <fullName evidence="16">Histone deacetylase 8</fullName>
        <ecNumber evidence="6">3.5.1.98</ecNumber>
    </recommendedName>
    <alternativeName>
        <fullName evidence="17">Protein deacetylase HDAC8</fullName>
    </alternativeName>
    <alternativeName>
        <fullName evidence="18">Protein decrotonylase HDAC8</fullName>
    </alternativeName>
</protein>
<dbReference type="Pfam" id="PF00850">
    <property type="entry name" value="Hist_deacetyl"/>
    <property type="match status" value="1"/>
</dbReference>
<name>A0A7R8WDK6_9CRUS</name>
<dbReference type="GO" id="GO:0005634">
    <property type="term" value="C:nucleus"/>
    <property type="evidence" value="ECO:0007669"/>
    <property type="project" value="UniProtKB-SubCell"/>
</dbReference>
<dbReference type="GO" id="GO:0141221">
    <property type="term" value="F:histone deacetylase activity, hydrolytic mechanism"/>
    <property type="evidence" value="ECO:0007669"/>
    <property type="project" value="UniProtKB-EC"/>
</dbReference>
<dbReference type="EC" id="3.5.1.98" evidence="6"/>
<dbReference type="PRINTS" id="PR01270">
    <property type="entry name" value="HDASUPER"/>
</dbReference>
<comment type="similarity">
    <text evidence="5">Belongs to the histone deacetylase family. HD type 1 subfamily.</text>
</comment>
<evidence type="ECO:0000256" key="4">
    <source>
        <dbReference type="ARBA" id="ARBA00004496"/>
    </source>
</evidence>
<dbReference type="InterPro" id="IPR034904">
    <property type="entry name" value="FSCA_dom_sf"/>
</dbReference>
<dbReference type="Gene3D" id="6.10.250.1280">
    <property type="match status" value="1"/>
</dbReference>
<dbReference type="InterPro" id="IPR003084">
    <property type="entry name" value="HDAC_I/II"/>
</dbReference>
<evidence type="ECO:0000259" key="22">
    <source>
        <dbReference type="Pfam" id="PF00850"/>
    </source>
</evidence>
<reference evidence="23" key="1">
    <citation type="submission" date="2020-11" db="EMBL/GenBank/DDBJ databases">
        <authorList>
            <person name="Tran Van P."/>
        </authorList>
    </citation>
    <scope>NUCLEOTIDE SEQUENCE</scope>
</reference>
<evidence type="ECO:0000256" key="17">
    <source>
        <dbReference type="ARBA" id="ARBA00041964"/>
    </source>
</evidence>
<dbReference type="SUPFAM" id="SSF117916">
    <property type="entry name" value="Fe-S cluster assembly (FSCA) domain-like"/>
    <property type="match status" value="1"/>
</dbReference>
<evidence type="ECO:0000256" key="19">
    <source>
        <dbReference type="ARBA" id="ARBA00049136"/>
    </source>
</evidence>
<evidence type="ECO:0000256" key="9">
    <source>
        <dbReference type="ARBA" id="ARBA00022491"/>
    </source>
</evidence>
<evidence type="ECO:0000256" key="11">
    <source>
        <dbReference type="ARBA" id="ARBA00022801"/>
    </source>
</evidence>
<feature type="domain" description="Histone deacetylase" evidence="22">
    <location>
        <begin position="44"/>
        <end position="331"/>
    </location>
</feature>